<feature type="chain" id="PRO_5044880434" evidence="1">
    <location>
        <begin position="19"/>
        <end position="133"/>
    </location>
</feature>
<sequence length="133" mass="14161">MSFLTALAVVFIASTILACPPPPPHGQVPGKPQPGTKSKCVLTVLTKRLYGSSDQNRNVATSIRDSIKAVFRQYGYYPGTLGDVYEVKNSGGFLKIIYDLGSVSPYCTIAAPYLNIILSSSSMVTSSSTSCNC</sequence>
<dbReference type="EMBL" id="JBGFUD010012111">
    <property type="protein sequence ID" value="MFH4983388.1"/>
    <property type="molecule type" value="Genomic_DNA"/>
</dbReference>
<feature type="signal peptide" evidence="1">
    <location>
        <begin position="1"/>
        <end position="18"/>
    </location>
</feature>
<protein>
    <submittedName>
        <fullName evidence="2">Uncharacterized protein</fullName>
    </submittedName>
</protein>
<reference evidence="2 3" key="1">
    <citation type="submission" date="2024-08" db="EMBL/GenBank/DDBJ databases">
        <title>Gnathostoma spinigerum genome.</title>
        <authorList>
            <person name="Gonzalez-Bertolin B."/>
            <person name="Monzon S."/>
            <person name="Zaballos A."/>
            <person name="Jimenez P."/>
            <person name="Dekumyoy P."/>
            <person name="Varona S."/>
            <person name="Cuesta I."/>
            <person name="Sumanam S."/>
            <person name="Adisakwattana P."/>
            <person name="Gasser R.B."/>
            <person name="Hernandez-Gonzalez A."/>
            <person name="Young N.D."/>
            <person name="Perteguer M.J."/>
        </authorList>
    </citation>
    <scope>NUCLEOTIDE SEQUENCE [LARGE SCALE GENOMIC DNA]</scope>
    <source>
        <strain evidence="2">AL3</strain>
        <tissue evidence="2">Liver</tissue>
    </source>
</reference>
<name>A0ABD6EUA2_9BILA</name>
<evidence type="ECO:0000313" key="3">
    <source>
        <dbReference type="Proteomes" id="UP001608902"/>
    </source>
</evidence>
<evidence type="ECO:0000256" key="1">
    <source>
        <dbReference type="SAM" id="SignalP"/>
    </source>
</evidence>
<proteinExistence type="predicted"/>
<organism evidence="2 3">
    <name type="scientific">Gnathostoma spinigerum</name>
    <dbReference type="NCBI Taxonomy" id="75299"/>
    <lineage>
        <taxon>Eukaryota</taxon>
        <taxon>Metazoa</taxon>
        <taxon>Ecdysozoa</taxon>
        <taxon>Nematoda</taxon>
        <taxon>Chromadorea</taxon>
        <taxon>Rhabditida</taxon>
        <taxon>Spirurina</taxon>
        <taxon>Gnathostomatomorpha</taxon>
        <taxon>Gnathostomatoidea</taxon>
        <taxon>Gnathostomatidae</taxon>
        <taxon>Gnathostoma</taxon>
    </lineage>
</organism>
<dbReference type="Proteomes" id="UP001608902">
    <property type="component" value="Unassembled WGS sequence"/>
</dbReference>
<gene>
    <name evidence="2" type="ORF">AB6A40_010097</name>
</gene>
<accession>A0ABD6EUA2</accession>
<dbReference type="AlphaFoldDB" id="A0ABD6EUA2"/>
<keyword evidence="1" id="KW-0732">Signal</keyword>
<keyword evidence="3" id="KW-1185">Reference proteome</keyword>
<comment type="caution">
    <text evidence="2">The sequence shown here is derived from an EMBL/GenBank/DDBJ whole genome shotgun (WGS) entry which is preliminary data.</text>
</comment>
<evidence type="ECO:0000313" key="2">
    <source>
        <dbReference type="EMBL" id="MFH4983388.1"/>
    </source>
</evidence>